<dbReference type="InterPro" id="IPR027417">
    <property type="entry name" value="P-loop_NTPase"/>
</dbReference>
<evidence type="ECO:0000256" key="1">
    <source>
        <dbReference type="ARBA" id="ARBA00022612"/>
    </source>
</evidence>
<dbReference type="Pfam" id="PF17289">
    <property type="entry name" value="Terminase_6C"/>
    <property type="match status" value="1"/>
</dbReference>
<keyword evidence="1" id="KW-1188">Viral release from host cell</keyword>
<keyword evidence="4" id="KW-1185">Reference proteome</keyword>
<proteinExistence type="predicted"/>
<reference evidence="3" key="1">
    <citation type="submission" date="2020-08" db="EMBL/GenBank/DDBJ databases">
        <title>Genome public.</title>
        <authorList>
            <person name="Liu C."/>
            <person name="Sun Q."/>
        </authorList>
    </citation>
    <scope>NUCLEOTIDE SEQUENCE</scope>
    <source>
        <strain evidence="3">BX21</strain>
    </source>
</reference>
<name>A0A926EY43_9FIRM</name>
<evidence type="ECO:0000313" key="3">
    <source>
        <dbReference type="EMBL" id="MBC8588414.1"/>
    </source>
</evidence>
<evidence type="ECO:0000259" key="2">
    <source>
        <dbReference type="Pfam" id="PF17289"/>
    </source>
</evidence>
<comment type="caution">
    <text evidence="3">The sequence shown here is derived from an EMBL/GenBank/DDBJ whole genome shotgun (WGS) entry which is preliminary data.</text>
</comment>
<organism evidence="3 4">
    <name type="scientific">Paratissierella segnis</name>
    <dbReference type="NCBI Taxonomy" id="2763679"/>
    <lineage>
        <taxon>Bacteria</taxon>
        <taxon>Bacillati</taxon>
        <taxon>Bacillota</taxon>
        <taxon>Tissierellia</taxon>
        <taxon>Tissierellales</taxon>
        <taxon>Tissierellaceae</taxon>
        <taxon>Paratissierella</taxon>
    </lineage>
</organism>
<feature type="domain" description="Terminase large subunit gp17-like C-terminal" evidence="2">
    <location>
        <begin position="357"/>
        <end position="515"/>
    </location>
</feature>
<sequence>MMMSRRVMTNEEKLKKILNNPKLWIENFLHIVDKRGNLVPFKLNELQDDFLGSMDKYNIILKSRQLGFSVLMLAYSLWIATTQSNSTCLLMSYSIDSATGIFEKLKQMYYTIPDVIRPELINNNKKELKFKNGSRIIVSTCGNKDVARGLTLKFCHLSEVAFMKDTLPKQLLAIEQALVPDGKIVLESTANGFNYFSELWQKAKNGENMYKPYFANWYDNKTMFADDYTNAVEIWKARNNGKVLTVGELDSEELDLHSKGATIEQLTWRRLKIANAGGGDKGLNNFYQEYPSTDIQAFITTGNSVFDSKKIDERERYLPKHLNRNDLKELNNVLKQYINSSLFIWEKVKPDTKYFLGVDSAEGVGQDASVLEVFSEEGIQVAEFRNNKIAPHLFAEVVYYLGLYYNYGYLVIEKASAGHTVVSKLRFDYKYRNMHMHKEYDARGRAKKKVGYVTNSTTKPMMINGFREKFEEGQIVINSKTLLEEMKVFKIDGDKMGAIKGRHDDTVMATAMALVGLDRGIWYI</sequence>
<dbReference type="Gene3D" id="3.30.420.240">
    <property type="match status" value="1"/>
</dbReference>
<dbReference type="Gene3D" id="3.40.50.300">
    <property type="entry name" value="P-loop containing nucleotide triphosphate hydrolases"/>
    <property type="match status" value="1"/>
</dbReference>
<protein>
    <submittedName>
        <fullName evidence="3">Terminase</fullName>
    </submittedName>
</protein>
<dbReference type="EMBL" id="JACRTG010000020">
    <property type="protein sequence ID" value="MBC8588414.1"/>
    <property type="molecule type" value="Genomic_DNA"/>
</dbReference>
<gene>
    <name evidence="3" type="ORF">H8707_09190</name>
</gene>
<dbReference type="InterPro" id="IPR035421">
    <property type="entry name" value="Terminase_6C"/>
</dbReference>
<dbReference type="Proteomes" id="UP000601171">
    <property type="component" value="Unassembled WGS sequence"/>
</dbReference>
<accession>A0A926EY43</accession>
<dbReference type="AlphaFoldDB" id="A0A926EY43"/>
<evidence type="ECO:0000313" key="4">
    <source>
        <dbReference type="Proteomes" id="UP000601171"/>
    </source>
</evidence>